<dbReference type="PANTHER" id="PTHR23513">
    <property type="entry name" value="INTEGRAL MEMBRANE EFFLUX PROTEIN-RELATED"/>
    <property type="match status" value="1"/>
</dbReference>
<evidence type="ECO:0000256" key="7">
    <source>
        <dbReference type="SAM" id="MobiDB-lite"/>
    </source>
</evidence>
<keyword evidence="5 8" id="KW-1133">Transmembrane helix</keyword>
<dbReference type="SUPFAM" id="SSF103473">
    <property type="entry name" value="MFS general substrate transporter"/>
    <property type="match status" value="1"/>
</dbReference>
<dbReference type="KEGG" id="stir:DDW44_27580"/>
<dbReference type="PANTHER" id="PTHR23513:SF6">
    <property type="entry name" value="MAJOR FACILITATOR SUPERFAMILY ASSOCIATED DOMAIN-CONTAINING PROTEIN"/>
    <property type="match status" value="1"/>
</dbReference>
<evidence type="ECO:0000256" key="2">
    <source>
        <dbReference type="ARBA" id="ARBA00022448"/>
    </source>
</evidence>
<feature type="transmembrane region" description="Helical" evidence="8">
    <location>
        <begin position="314"/>
        <end position="332"/>
    </location>
</feature>
<dbReference type="EMBL" id="CP029188">
    <property type="protein sequence ID" value="AWI32137.1"/>
    <property type="molecule type" value="Genomic_DNA"/>
</dbReference>
<dbReference type="InterPro" id="IPR036259">
    <property type="entry name" value="MFS_trans_sf"/>
</dbReference>
<reference evidence="10 11" key="1">
    <citation type="submission" date="2018-05" db="EMBL/GenBank/DDBJ databases">
        <title>Complete genome sequence of sponge-derived Streptomyces sp. HNM0039.</title>
        <authorList>
            <person name="Huang X."/>
            <person name="Zhou S."/>
        </authorList>
    </citation>
    <scope>NUCLEOTIDE SEQUENCE [LARGE SCALE GENOMIC DNA]</scope>
    <source>
        <strain evidence="10 11">HNM0039</strain>
    </source>
</reference>
<feature type="transmembrane region" description="Helical" evidence="8">
    <location>
        <begin position="250"/>
        <end position="272"/>
    </location>
</feature>
<dbReference type="RefSeq" id="WP_017947420.1">
    <property type="nucleotide sequence ID" value="NZ_CP029188.1"/>
</dbReference>
<feature type="region of interest" description="Disordered" evidence="7">
    <location>
        <begin position="1"/>
        <end position="26"/>
    </location>
</feature>
<gene>
    <name evidence="10" type="ORF">DDW44_27580</name>
</gene>
<organism evidence="10 11">
    <name type="scientific">Streptomyces tirandamycinicus</name>
    <dbReference type="NCBI Taxonomy" id="2174846"/>
    <lineage>
        <taxon>Bacteria</taxon>
        <taxon>Bacillati</taxon>
        <taxon>Actinomycetota</taxon>
        <taxon>Actinomycetes</taxon>
        <taxon>Kitasatosporales</taxon>
        <taxon>Streptomycetaceae</taxon>
        <taxon>Streptomyces</taxon>
    </lineage>
</organism>
<evidence type="ECO:0000256" key="4">
    <source>
        <dbReference type="ARBA" id="ARBA00022692"/>
    </source>
</evidence>
<feature type="compositionally biased region" description="Pro residues" evidence="7">
    <location>
        <begin position="1"/>
        <end position="22"/>
    </location>
</feature>
<name>A0A2S1T0W2_9ACTN</name>
<protein>
    <submittedName>
        <fullName evidence="10">MFS transporter</fullName>
    </submittedName>
</protein>
<feature type="transmembrane region" description="Helical" evidence="8">
    <location>
        <begin position="284"/>
        <end position="302"/>
    </location>
</feature>
<evidence type="ECO:0000256" key="5">
    <source>
        <dbReference type="ARBA" id="ARBA00022989"/>
    </source>
</evidence>
<dbReference type="CDD" id="cd06173">
    <property type="entry name" value="MFS_MefA_like"/>
    <property type="match status" value="1"/>
</dbReference>
<feature type="transmembrane region" description="Helical" evidence="8">
    <location>
        <begin position="338"/>
        <end position="363"/>
    </location>
</feature>
<evidence type="ECO:0000259" key="9">
    <source>
        <dbReference type="PROSITE" id="PS50850"/>
    </source>
</evidence>
<evidence type="ECO:0000256" key="6">
    <source>
        <dbReference type="ARBA" id="ARBA00023136"/>
    </source>
</evidence>
<comment type="subcellular location">
    <subcellularLocation>
        <location evidence="1">Cell membrane</location>
        <topology evidence="1">Multi-pass membrane protein</topology>
    </subcellularLocation>
</comment>
<feature type="domain" description="Major facilitator superfamily (MFS) profile" evidence="9">
    <location>
        <begin position="247"/>
        <end position="439"/>
    </location>
</feature>
<feature type="transmembrane region" description="Helical" evidence="8">
    <location>
        <begin position="104"/>
        <end position="127"/>
    </location>
</feature>
<proteinExistence type="predicted"/>
<dbReference type="OrthoDB" id="9815525at2"/>
<dbReference type="GO" id="GO:0022857">
    <property type="term" value="F:transmembrane transporter activity"/>
    <property type="evidence" value="ECO:0007669"/>
    <property type="project" value="InterPro"/>
</dbReference>
<dbReference type="GO" id="GO:0005886">
    <property type="term" value="C:plasma membrane"/>
    <property type="evidence" value="ECO:0007669"/>
    <property type="project" value="UniProtKB-SubCell"/>
</dbReference>
<dbReference type="Gene3D" id="1.20.1250.20">
    <property type="entry name" value="MFS general substrate transporter like domains"/>
    <property type="match status" value="1"/>
</dbReference>
<evidence type="ECO:0000313" key="11">
    <source>
        <dbReference type="Proteomes" id="UP000244900"/>
    </source>
</evidence>
<dbReference type="AlphaFoldDB" id="A0A2S1T0W2"/>
<dbReference type="InterPro" id="IPR010290">
    <property type="entry name" value="TM_effector"/>
</dbReference>
<feature type="transmembrane region" description="Helical" evidence="8">
    <location>
        <begin position="133"/>
        <end position="154"/>
    </location>
</feature>
<keyword evidence="11" id="KW-1185">Reference proteome</keyword>
<keyword evidence="6 8" id="KW-0472">Membrane</keyword>
<evidence type="ECO:0000256" key="3">
    <source>
        <dbReference type="ARBA" id="ARBA00022475"/>
    </source>
</evidence>
<feature type="transmembrane region" description="Helical" evidence="8">
    <location>
        <begin position="407"/>
        <end position="426"/>
    </location>
</feature>
<keyword evidence="3" id="KW-1003">Cell membrane</keyword>
<feature type="transmembrane region" description="Helical" evidence="8">
    <location>
        <begin position="375"/>
        <end position="395"/>
    </location>
</feature>
<sequence length="439" mass="44934">MTTAPVGPPPPPSPAPSPPPAGDAPRRSRWGLWAQGDFRKLWIGETTSGLGTAVGNVALALVAVVTLEASPFMVGLLAASAWVPWLFLGLLAGAWVDRWPRLKVMLVCDILLLLLFGSVPVAGWLGLLTMAQLVVVALLAGAVKVFLSTAYGAVLPSLVAKPDLLEANVKLRAGDSAAEIAGPGLAGLLAQAFGAVSGLLADAVTYLVSAVCVGTIRAEEKPPPVSERRGILREIGEGVRFLVRDPYLRTLASFAAVGNLGLNGIQAVQTIFLIRNVGVTPGGVGAVFALVSVGGLAGAALAGRIARRFGTARGLLLCELVGAPFILLLPLAGERLPLAVSAVAWSVAVCGVIAGNVIAGSFYQAYCPPAMIGRIRASASTVNFSAIPVGALLGGWLGEVLGARTTIWIMASVLLSAGAILLAGPLRGLRSFPERPAPS</sequence>
<accession>A0A2S1T0W2</accession>
<feature type="transmembrane region" description="Helical" evidence="8">
    <location>
        <begin position="49"/>
        <end position="67"/>
    </location>
</feature>
<dbReference type="Pfam" id="PF05977">
    <property type="entry name" value="MFS_3"/>
    <property type="match status" value="1"/>
</dbReference>
<keyword evidence="2" id="KW-0813">Transport</keyword>
<dbReference type="InterPro" id="IPR020846">
    <property type="entry name" value="MFS_dom"/>
</dbReference>
<dbReference type="PROSITE" id="PS50850">
    <property type="entry name" value="MFS"/>
    <property type="match status" value="1"/>
</dbReference>
<keyword evidence="4 8" id="KW-0812">Transmembrane</keyword>
<dbReference type="Proteomes" id="UP000244900">
    <property type="component" value="Chromosome"/>
</dbReference>
<evidence type="ECO:0000313" key="10">
    <source>
        <dbReference type="EMBL" id="AWI32137.1"/>
    </source>
</evidence>
<feature type="transmembrane region" description="Helical" evidence="8">
    <location>
        <begin position="73"/>
        <end position="92"/>
    </location>
</feature>
<evidence type="ECO:0000256" key="1">
    <source>
        <dbReference type="ARBA" id="ARBA00004651"/>
    </source>
</evidence>
<evidence type="ECO:0000256" key="8">
    <source>
        <dbReference type="SAM" id="Phobius"/>
    </source>
</evidence>